<dbReference type="Proteomes" id="UP000582646">
    <property type="component" value="Unassembled WGS sequence"/>
</dbReference>
<comment type="caution">
    <text evidence="3">The sequence shown here is derived from an EMBL/GenBank/DDBJ whole genome shotgun (WGS) entry which is preliminary data.</text>
</comment>
<evidence type="ECO:0000256" key="1">
    <source>
        <dbReference type="ARBA" id="ARBA00008710"/>
    </source>
</evidence>
<dbReference type="Gene3D" id="2.30.110.10">
    <property type="entry name" value="Electron Transport, Fmn-binding Protein, Chain A"/>
    <property type="match status" value="1"/>
</dbReference>
<protein>
    <submittedName>
        <fullName evidence="3">Nitroreductase family deazaflavin-dependent oxidoreductase</fullName>
    </submittedName>
</protein>
<accession>A0A846X3T2</accession>
<organism evidence="3 4">
    <name type="scientific">Tsukamurella spumae</name>
    <dbReference type="NCBI Taxonomy" id="44753"/>
    <lineage>
        <taxon>Bacteria</taxon>
        <taxon>Bacillati</taxon>
        <taxon>Actinomycetota</taxon>
        <taxon>Actinomycetes</taxon>
        <taxon>Mycobacteriales</taxon>
        <taxon>Tsukamurellaceae</taxon>
        <taxon>Tsukamurella</taxon>
    </lineage>
</organism>
<dbReference type="PANTHER" id="PTHR39428:SF1">
    <property type="entry name" value="F420H(2)-DEPENDENT QUINONE REDUCTASE RV1261C"/>
    <property type="match status" value="1"/>
</dbReference>
<dbReference type="RefSeq" id="WP_168546751.1">
    <property type="nucleotide sequence ID" value="NZ_BAAAKS010000002.1"/>
</dbReference>
<name>A0A846X3T2_9ACTN</name>
<dbReference type="Pfam" id="PF04075">
    <property type="entry name" value="F420H2_quin_red"/>
    <property type="match status" value="1"/>
</dbReference>
<dbReference type="GO" id="GO:0070967">
    <property type="term" value="F:coenzyme F420 binding"/>
    <property type="evidence" value="ECO:0007669"/>
    <property type="project" value="TreeGrafter"/>
</dbReference>
<dbReference type="NCBIfam" id="TIGR00026">
    <property type="entry name" value="hi_GC_TIGR00026"/>
    <property type="match status" value="1"/>
</dbReference>
<dbReference type="EMBL" id="JAAXOQ010000021">
    <property type="protein sequence ID" value="NKY19761.1"/>
    <property type="molecule type" value="Genomic_DNA"/>
</dbReference>
<gene>
    <name evidence="3" type="ORF">HF999_15460</name>
</gene>
<evidence type="ECO:0000313" key="4">
    <source>
        <dbReference type="Proteomes" id="UP000582646"/>
    </source>
</evidence>
<dbReference type="GO" id="GO:0005886">
    <property type="term" value="C:plasma membrane"/>
    <property type="evidence" value="ECO:0007669"/>
    <property type="project" value="TreeGrafter"/>
</dbReference>
<dbReference type="GO" id="GO:0016491">
    <property type="term" value="F:oxidoreductase activity"/>
    <property type="evidence" value="ECO:0007669"/>
    <property type="project" value="InterPro"/>
</dbReference>
<keyword evidence="4" id="KW-1185">Reference proteome</keyword>
<proteinExistence type="inferred from homology"/>
<dbReference type="PANTHER" id="PTHR39428">
    <property type="entry name" value="F420H(2)-DEPENDENT QUINONE REDUCTASE RV1261C"/>
    <property type="match status" value="1"/>
</dbReference>
<dbReference type="AlphaFoldDB" id="A0A846X3T2"/>
<dbReference type="InterPro" id="IPR004378">
    <property type="entry name" value="F420H2_quin_Rdtase"/>
</dbReference>
<reference evidence="3 4" key="1">
    <citation type="submission" date="2020-04" db="EMBL/GenBank/DDBJ databases">
        <title>MicrobeNet Type strains.</title>
        <authorList>
            <person name="Nicholson A.C."/>
        </authorList>
    </citation>
    <scope>NUCLEOTIDE SEQUENCE [LARGE SCALE GENOMIC DNA]</scope>
    <source>
        <strain evidence="3 4">DSM 44113</strain>
    </source>
</reference>
<dbReference type="InterPro" id="IPR012349">
    <property type="entry name" value="Split_barrel_FMN-bd"/>
</dbReference>
<evidence type="ECO:0000313" key="3">
    <source>
        <dbReference type="EMBL" id="NKY19761.1"/>
    </source>
</evidence>
<comment type="similarity">
    <text evidence="1">Belongs to the F420H(2)-dependent quinone reductase family.</text>
</comment>
<comment type="catalytic activity">
    <reaction evidence="2">
        <text>oxidized coenzyme F420-(gamma-L-Glu)(n) + a quinol + H(+) = reduced coenzyme F420-(gamma-L-Glu)(n) + a quinone</text>
        <dbReference type="Rhea" id="RHEA:39663"/>
        <dbReference type="Rhea" id="RHEA-COMP:12939"/>
        <dbReference type="Rhea" id="RHEA-COMP:14378"/>
        <dbReference type="ChEBI" id="CHEBI:15378"/>
        <dbReference type="ChEBI" id="CHEBI:24646"/>
        <dbReference type="ChEBI" id="CHEBI:132124"/>
        <dbReference type="ChEBI" id="CHEBI:133980"/>
        <dbReference type="ChEBI" id="CHEBI:139511"/>
    </reaction>
</comment>
<dbReference type="SUPFAM" id="SSF50475">
    <property type="entry name" value="FMN-binding split barrel"/>
    <property type="match status" value="1"/>
</dbReference>
<sequence length="144" mass="15954">MSDMRKLPKEQELRFNQQNIKEFRENAGKVGGPFAGMPLLLLTSIGAKSGEERTSPMAAFEIDGGIYVVGSAAGRDADPAWVHNIRKNPSVKVELHHRTYQATAVELDRAKRDEIFAVVSAKAPGFAQYQRLTERVIPVFEITA</sequence>
<evidence type="ECO:0000256" key="2">
    <source>
        <dbReference type="ARBA" id="ARBA00049106"/>
    </source>
</evidence>